<dbReference type="AlphaFoldDB" id="A0AAJ0H0Y3"/>
<dbReference type="PANTHER" id="PTHR39477">
    <property type="entry name" value="CHROMOSOME 8, WHOLE GENOME SHOTGUN SEQUENCE"/>
    <property type="match status" value="1"/>
</dbReference>
<feature type="region of interest" description="Disordered" evidence="1">
    <location>
        <begin position="1"/>
        <end position="48"/>
    </location>
</feature>
<dbReference type="RefSeq" id="XP_062725305.1">
    <property type="nucleotide sequence ID" value="XM_062868216.1"/>
</dbReference>
<evidence type="ECO:0000256" key="1">
    <source>
        <dbReference type="SAM" id="MobiDB-lite"/>
    </source>
</evidence>
<sequence length="220" mass="22433">MDKLIGKAVDKVFGDDDERRQEGLHQGGGNLTHGGAYPAGGGYPQHADADLRGAASVAAKDADDDEGFFSDVLGKLLQNKPPSQIADDDLDEEDAVQSHRKFFGLGGSEPAAHEQQASSSSLGSAAAMQALKLFTSGETGASSAQGSQSQSAFVGLAMAQAAKLFDAQASQGKVAPEADKQSVVMKAGEMALKMYLKSHGSQAGGSAGAGGLLSLASKFM</sequence>
<proteinExistence type="predicted"/>
<feature type="compositionally biased region" description="Gly residues" evidence="1">
    <location>
        <begin position="25"/>
        <end position="43"/>
    </location>
</feature>
<protein>
    <recommendedName>
        <fullName evidence="2">DUF7721 domain-containing protein</fullName>
    </recommendedName>
</protein>
<dbReference type="Proteomes" id="UP001273166">
    <property type="component" value="Unassembled WGS sequence"/>
</dbReference>
<evidence type="ECO:0000313" key="4">
    <source>
        <dbReference type="Proteomes" id="UP001273166"/>
    </source>
</evidence>
<reference evidence="3" key="2">
    <citation type="submission" date="2023-06" db="EMBL/GenBank/DDBJ databases">
        <authorList>
            <consortium name="Lawrence Berkeley National Laboratory"/>
            <person name="Mondo S.J."/>
            <person name="Hensen N."/>
            <person name="Bonometti L."/>
            <person name="Westerberg I."/>
            <person name="Brannstrom I.O."/>
            <person name="Guillou S."/>
            <person name="Cros-Aarteil S."/>
            <person name="Calhoun S."/>
            <person name="Haridas S."/>
            <person name="Kuo A."/>
            <person name="Pangilinan J."/>
            <person name="Riley R."/>
            <person name="Labutti K."/>
            <person name="Andreopoulos B."/>
            <person name="Lipzen A."/>
            <person name="Chen C."/>
            <person name="Yanf M."/>
            <person name="Daum C."/>
            <person name="Ng V."/>
            <person name="Clum A."/>
            <person name="Steindorff A."/>
            <person name="Ohm R."/>
            <person name="Martin F."/>
            <person name="Silar P."/>
            <person name="Natvig D."/>
            <person name="Lalanne C."/>
            <person name="Gautier V."/>
            <person name="Ament-Velasquez S.L."/>
            <person name="Kruys A."/>
            <person name="Hutchinson M.I."/>
            <person name="Powell A.J."/>
            <person name="Barry K."/>
            <person name="Miller A.N."/>
            <person name="Grigoriev I.V."/>
            <person name="Debuchy R."/>
            <person name="Gladieux P."/>
            <person name="Thoren M.H."/>
            <person name="Johannesson H."/>
        </authorList>
    </citation>
    <scope>NUCLEOTIDE SEQUENCE</scope>
    <source>
        <strain evidence="3">CBS 333.67</strain>
    </source>
</reference>
<evidence type="ECO:0000313" key="3">
    <source>
        <dbReference type="EMBL" id="KAK3309525.1"/>
    </source>
</evidence>
<keyword evidence="4" id="KW-1185">Reference proteome</keyword>
<name>A0AAJ0H0Y3_9PEZI</name>
<feature type="compositionally biased region" description="Basic and acidic residues" evidence="1">
    <location>
        <begin position="1"/>
        <end position="23"/>
    </location>
</feature>
<evidence type="ECO:0000259" key="2">
    <source>
        <dbReference type="Pfam" id="PF24845"/>
    </source>
</evidence>
<dbReference type="EMBL" id="JAUDZG010000001">
    <property type="protein sequence ID" value="KAK3309525.1"/>
    <property type="molecule type" value="Genomic_DNA"/>
</dbReference>
<dbReference type="Pfam" id="PF24845">
    <property type="entry name" value="DUF7721"/>
    <property type="match status" value="1"/>
</dbReference>
<organism evidence="3 4">
    <name type="scientific">Chaetomium strumarium</name>
    <dbReference type="NCBI Taxonomy" id="1170767"/>
    <lineage>
        <taxon>Eukaryota</taxon>
        <taxon>Fungi</taxon>
        <taxon>Dikarya</taxon>
        <taxon>Ascomycota</taxon>
        <taxon>Pezizomycotina</taxon>
        <taxon>Sordariomycetes</taxon>
        <taxon>Sordariomycetidae</taxon>
        <taxon>Sordariales</taxon>
        <taxon>Chaetomiaceae</taxon>
        <taxon>Chaetomium</taxon>
    </lineage>
</organism>
<dbReference type="GeneID" id="87887045"/>
<gene>
    <name evidence="3" type="ORF">B0T15DRAFT_515716</name>
</gene>
<dbReference type="InterPro" id="IPR056138">
    <property type="entry name" value="DUF7721"/>
</dbReference>
<dbReference type="PANTHER" id="PTHR39477:SF1">
    <property type="entry name" value="BETA-FLANKING PROTEIN"/>
    <property type="match status" value="1"/>
</dbReference>
<comment type="caution">
    <text evidence="3">The sequence shown here is derived from an EMBL/GenBank/DDBJ whole genome shotgun (WGS) entry which is preliminary data.</text>
</comment>
<feature type="domain" description="DUF7721" evidence="2">
    <location>
        <begin position="50"/>
        <end position="138"/>
    </location>
</feature>
<accession>A0AAJ0H0Y3</accession>
<reference evidence="3" key="1">
    <citation type="journal article" date="2023" name="Mol. Phylogenet. Evol.">
        <title>Genome-scale phylogeny and comparative genomics of the fungal order Sordariales.</title>
        <authorList>
            <person name="Hensen N."/>
            <person name="Bonometti L."/>
            <person name="Westerberg I."/>
            <person name="Brannstrom I.O."/>
            <person name="Guillou S."/>
            <person name="Cros-Aarteil S."/>
            <person name="Calhoun S."/>
            <person name="Haridas S."/>
            <person name="Kuo A."/>
            <person name="Mondo S."/>
            <person name="Pangilinan J."/>
            <person name="Riley R."/>
            <person name="LaButti K."/>
            <person name="Andreopoulos B."/>
            <person name="Lipzen A."/>
            <person name="Chen C."/>
            <person name="Yan M."/>
            <person name="Daum C."/>
            <person name="Ng V."/>
            <person name="Clum A."/>
            <person name="Steindorff A."/>
            <person name="Ohm R.A."/>
            <person name="Martin F."/>
            <person name="Silar P."/>
            <person name="Natvig D.O."/>
            <person name="Lalanne C."/>
            <person name="Gautier V."/>
            <person name="Ament-Velasquez S.L."/>
            <person name="Kruys A."/>
            <person name="Hutchinson M.I."/>
            <person name="Powell A.J."/>
            <person name="Barry K."/>
            <person name="Miller A.N."/>
            <person name="Grigoriev I.V."/>
            <person name="Debuchy R."/>
            <person name="Gladieux P."/>
            <person name="Hiltunen Thoren M."/>
            <person name="Johannesson H."/>
        </authorList>
    </citation>
    <scope>NUCLEOTIDE SEQUENCE</scope>
    <source>
        <strain evidence="3">CBS 333.67</strain>
    </source>
</reference>